<dbReference type="Proteomes" id="UP000466442">
    <property type="component" value="Unassembled WGS sequence"/>
</dbReference>
<evidence type="ECO:0000313" key="3">
    <source>
        <dbReference type="Proteomes" id="UP000466442"/>
    </source>
</evidence>
<organism evidence="2 3">
    <name type="scientific">Apolygus lucorum</name>
    <name type="common">Small green plant bug</name>
    <name type="synonym">Lygocoris lucorum</name>
    <dbReference type="NCBI Taxonomy" id="248454"/>
    <lineage>
        <taxon>Eukaryota</taxon>
        <taxon>Metazoa</taxon>
        <taxon>Ecdysozoa</taxon>
        <taxon>Arthropoda</taxon>
        <taxon>Hexapoda</taxon>
        <taxon>Insecta</taxon>
        <taxon>Pterygota</taxon>
        <taxon>Neoptera</taxon>
        <taxon>Paraneoptera</taxon>
        <taxon>Hemiptera</taxon>
        <taxon>Heteroptera</taxon>
        <taxon>Panheteroptera</taxon>
        <taxon>Cimicomorpha</taxon>
        <taxon>Miridae</taxon>
        <taxon>Mirini</taxon>
        <taxon>Apolygus</taxon>
    </lineage>
</organism>
<dbReference type="AlphaFoldDB" id="A0A8S9XEP9"/>
<proteinExistence type="predicted"/>
<sequence>MMSSLPYHPQTSSEEADSRTNNFDALLPSISTRGFPVLTPIRFPSRFFPPKSKHGSAICQKCHRATRKHCGHPLSARSINLKELLQLKERAGMAKCVVSLEQLT</sequence>
<keyword evidence="3" id="KW-1185">Reference proteome</keyword>
<feature type="region of interest" description="Disordered" evidence="1">
    <location>
        <begin position="1"/>
        <end position="21"/>
    </location>
</feature>
<dbReference type="EMBL" id="WIXP02000007">
    <property type="protein sequence ID" value="KAF6207482.1"/>
    <property type="molecule type" value="Genomic_DNA"/>
</dbReference>
<accession>A0A8S9XEP9</accession>
<evidence type="ECO:0000313" key="2">
    <source>
        <dbReference type="EMBL" id="KAF6207482.1"/>
    </source>
</evidence>
<gene>
    <name evidence="2" type="ORF">GE061_015928</name>
</gene>
<reference evidence="2" key="1">
    <citation type="journal article" date="2021" name="Mol. Ecol. Resour.">
        <title>Apolygus lucorum genome provides insights into omnivorousness and mesophyll feeding.</title>
        <authorList>
            <person name="Liu Y."/>
            <person name="Liu H."/>
            <person name="Wang H."/>
            <person name="Huang T."/>
            <person name="Liu B."/>
            <person name="Yang B."/>
            <person name="Yin L."/>
            <person name="Li B."/>
            <person name="Zhang Y."/>
            <person name="Zhang S."/>
            <person name="Jiang F."/>
            <person name="Zhang X."/>
            <person name="Ren Y."/>
            <person name="Wang B."/>
            <person name="Wang S."/>
            <person name="Lu Y."/>
            <person name="Wu K."/>
            <person name="Fan W."/>
            <person name="Wang G."/>
        </authorList>
    </citation>
    <scope>NUCLEOTIDE SEQUENCE</scope>
    <source>
        <strain evidence="2">12Hb</strain>
    </source>
</reference>
<comment type="caution">
    <text evidence="2">The sequence shown here is derived from an EMBL/GenBank/DDBJ whole genome shotgun (WGS) entry which is preliminary data.</text>
</comment>
<protein>
    <submittedName>
        <fullName evidence="2">Uncharacterized protein</fullName>
    </submittedName>
</protein>
<evidence type="ECO:0000256" key="1">
    <source>
        <dbReference type="SAM" id="MobiDB-lite"/>
    </source>
</evidence>
<name>A0A8S9XEP9_APOLU</name>